<dbReference type="EMBL" id="QXFX01000070">
    <property type="protein sequence ID" value="KAE9134195.1"/>
    <property type="molecule type" value="Genomic_DNA"/>
</dbReference>
<protein>
    <submittedName>
        <fullName evidence="1">Uncharacterized protein</fullName>
    </submittedName>
</protein>
<reference evidence="1 2" key="1">
    <citation type="submission" date="2018-09" db="EMBL/GenBank/DDBJ databases">
        <title>Genomic investigation of the strawberry pathogen Phytophthora fragariae indicates pathogenicity is determined by transcriptional variation in three key races.</title>
        <authorList>
            <person name="Adams T.M."/>
            <person name="Armitage A.D."/>
            <person name="Sobczyk M.K."/>
            <person name="Bates H.J."/>
            <person name="Dunwell J.M."/>
            <person name="Nellist C.F."/>
            <person name="Harrison R.J."/>
        </authorList>
    </citation>
    <scope>NUCLEOTIDE SEQUENCE [LARGE SCALE GENOMIC DNA]</scope>
    <source>
        <strain evidence="1 2">ONT-3</strain>
    </source>
</reference>
<evidence type="ECO:0000313" key="2">
    <source>
        <dbReference type="Proteomes" id="UP000488956"/>
    </source>
</evidence>
<accession>A0A6G0LWR8</accession>
<comment type="caution">
    <text evidence="1">The sequence shown here is derived from an EMBL/GenBank/DDBJ whole genome shotgun (WGS) entry which is preliminary data.</text>
</comment>
<organism evidence="1 2">
    <name type="scientific">Phytophthora fragariae</name>
    <dbReference type="NCBI Taxonomy" id="53985"/>
    <lineage>
        <taxon>Eukaryota</taxon>
        <taxon>Sar</taxon>
        <taxon>Stramenopiles</taxon>
        <taxon>Oomycota</taxon>
        <taxon>Peronosporomycetes</taxon>
        <taxon>Peronosporales</taxon>
        <taxon>Peronosporaceae</taxon>
        <taxon>Phytophthora</taxon>
    </lineage>
</organism>
<sequence>MLKLSAKVEIVVSDEATVGGRFVSTSCSAGGGGDIRLAVDVEAGGRANAGDESCEVLVGVIEVVDAWLLGGGMLLDFGAADVVALPRPCALNRGLLLHWFPNHWARSLPNNQSCRAKI</sequence>
<dbReference type="AlphaFoldDB" id="A0A6G0LWR8"/>
<proteinExistence type="predicted"/>
<evidence type="ECO:0000313" key="1">
    <source>
        <dbReference type="EMBL" id="KAE9134195.1"/>
    </source>
</evidence>
<name>A0A6G0LWR8_9STRA</name>
<gene>
    <name evidence="1" type="ORF">PF010_g2546</name>
</gene>
<dbReference type="Proteomes" id="UP000488956">
    <property type="component" value="Unassembled WGS sequence"/>
</dbReference>